<sequence length="78" mass="8542">MRRVKVTRKYQVTIPKDIAESVGIRVGDTVVVSVSGGRLVLEKINVIDELEGALEPAGRRVRGLAEELDKERRGSGRG</sequence>
<comment type="caution">
    <text evidence="2">The sequence shown here is derived from an EMBL/GenBank/DDBJ whole genome shotgun (WGS) entry which is preliminary data.</text>
</comment>
<evidence type="ECO:0000313" key="3">
    <source>
        <dbReference type="Proteomes" id="UP000608579"/>
    </source>
</evidence>
<reference evidence="2" key="1">
    <citation type="journal article" date="2020" name="ISME J.">
        <title>Gammaproteobacteria mediating utilization of methyl-, sulfur- and petroleum organic compounds in deep ocean hydrothermal plumes.</title>
        <authorList>
            <person name="Zhou Z."/>
            <person name="Liu Y."/>
            <person name="Pan J."/>
            <person name="Cron B.R."/>
            <person name="Toner B.M."/>
            <person name="Anantharaman K."/>
            <person name="Breier J.A."/>
            <person name="Dick G.J."/>
            <person name="Li M."/>
        </authorList>
    </citation>
    <scope>NUCLEOTIDE SEQUENCE</scope>
    <source>
        <strain evidence="2">SZUA-1515</strain>
    </source>
</reference>
<dbReference type="EMBL" id="DQVM01000126">
    <property type="protein sequence ID" value="HIQ30228.1"/>
    <property type="molecule type" value="Genomic_DNA"/>
</dbReference>
<dbReference type="NCBIfam" id="TIGR01439">
    <property type="entry name" value="lp_hng_hel_AbrB"/>
    <property type="match status" value="1"/>
</dbReference>
<dbReference type="AlphaFoldDB" id="A0A833A554"/>
<accession>A0A833A554</accession>
<dbReference type="InterPro" id="IPR007159">
    <property type="entry name" value="SpoVT-AbrB_dom"/>
</dbReference>
<dbReference type="Pfam" id="PF04014">
    <property type="entry name" value="MazE_antitoxin"/>
    <property type="match status" value="1"/>
</dbReference>
<dbReference type="SMART" id="SM00966">
    <property type="entry name" value="SpoVT_AbrB"/>
    <property type="match status" value="1"/>
</dbReference>
<proteinExistence type="predicted"/>
<dbReference type="PANTHER" id="PTHR34860:SF6">
    <property type="entry name" value="REPRESSOR-LIKE PROTEIN SSO7C3"/>
    <property type="match status" value="1"/>
</dbReference>
<organism evidence="2 3">
    <name type="scientific">Caldiarchaeum subterraneum</name>
    <dbReference type="NCBI Taxonomy" id="311458"/>
    <lineage>
        <taxon>Archaea</taxon>
        <taxon>Nitrososphaerota</taxon>
        <taxon>Candidatus Caldarchaeales</taxon>
        <taxon>Candidatus Caldarchaeaceae</taxon>
        <taxon>Candidatus Caldarchaeum</taxon>
    </lineage>
</organism>
<name>A0A833A554_CALS0</name>
<dbReference type="PROSITE" id="PS51740">
    <property type="entry name" value="SPOVT_ABRB"/>
    <property type="match status" value="1"/>
</dbReference>
<dbReference type="SUPFAM" id="SSF89447">
    <property type="entry name" value="AbrB/MazE/MraZ-like"/>
    <property type="match status" value="1"/>
</dbReference>
<dbReference type="Proteomes" id="UP000608579">
    <property type="component" value="Unassembled WGS sequence"/>
</dbReference>
<dbReference type="InterPro" id="IPR037914">
    <property type="entry name" value="SpoVT-AbrB_sf"/>
</dbReference>
<dbReference type="Gene3D" id="2.10.260.10">
    <property type="match status" value="1"/>
</dbReference>
<evidence type="ECO:0000313" key="2">
    <source>
        <dbReference type="EMBL" id="HIQ30228.1"/>
    </source>
</evidence>
<evidence type="ECO:0000259" key="1">
    <source>
        <dbReference type="PROSITE" id="PS51740"/>
    </source>
</evidence>
<dbReference type="GO" id="GO:0003677">
    <property type="term" value="F:DNA binding"/>
    <property type="evidence" value="ECO:0007669"/>
    <property type="project" value="UniProtKB-KW"/>
</dbReference>
<keyword evidence="2" id="KW-0238">DNA-binding</keyword>
<dbReference type="InterPro" id="IPR052975">
    <property type="entry name" value="Repressor-like_regulatory"/>
</dbReference>
<dbReference type="PANTHER" id="PTHR34860">
    <property type="entry name" value="REPRESSOR-LIKE PROTEIN SSO7C3"/>
    <property type="match status" value="1"/>
</dbReference>
<protein>
    <submittedName>
        <fullName evidence="2">AbrB/MazE/SpoVT family DNA-binding domain-containing protein</fullName>
    </submittedName>
</protein>
<feature type="domain" description="SpoVT-AbrB" evidence="1">
    <location>
        <begin position="1"/>
        <end position="46"/>
    </location>
</feature>
<gene>
    <name evidence="2" type="ORF">EYH45_06665</name>
</gene>